<dbReference type="GO" id="GO:0005985">
    <property type="term" value="P:sucrose metabolic process"/>
    <property type="evidence" value="ECO:0007669"/>
    <property type="project" value="UniProtKB-UniPathway"/>
</dbReference>
<dbReference type="EC" id="3.2.1.26" evidence="3 8"/>
<evidence type="ECO:0000256" key="1">
    <source>
        <dbReference type="ARBA" id="ARBA00004914"/>
    </source>
</evidence>
<dbReference type="InterPro" id="IPR023296">
    <property type="entry name" value="Glyco_hydro_beta-prop_sf"/>
</dbReference>
<dbReference type="PROSITE" id="PS00609">
    <property type="entry name" value="GLYCOSYL_HYDROL_F32"/>
    <property type="match status" value="1"/>
</dbReference>
<comment type="caution">
    <text evidence="12">The sequence shown here is derived from an EMBL/GenBank/DDBJ whole genome shotgun (WGS) entry which is preliminary data.</text>
</comment>
<dbReference type="AlphaFoldDB" id="A0A4V3WET9"/>
<evidence type="ECO:0000256" key="5">
    <source>
        <dbReference type="ARBA" id="ARBA00022801"/>
    </source>
</evidence>
<sequence length="501" mass="58571">MNRMTIQTHGMNKTYRHNYHLMPECGWMNDPNGFSYFNNEYHLFYQHYPHDTVWGPMHWAHAVSSDLIKWSHKKIALKPGRDYDRNGVFSGSGIQVGNEHWLFYTGHIDSQLDAVYDENFKKKPLPESQETIPYIRQVQCLAKSVDGVTYEKYENNPVISSKQVPAGIRVEDFRDPKVWICEGKFYMTVGAKSRENIGHVLFYTSTDGMKWEYLNQLSLGRKYGTVWECPDLFELDGKHVLLFSPQEKPRVGNRFENVHSTMALIGEFKYSTGEFKVESEQELDQGFDFYAPQSLLTTEGKRVIIAWMNMWERRYLLHELGHGWNGSMTLPRELSIKNGRLIQKPYHKIETYQKNGVELKDFSISGNYENTSLNGNSQRLDIQFEMKESNQFTIEFFRDTNEKLSFIFDKSKNEMVLDRSESEYAIENTGDKNDFTRSQLIDLTNPVHLTIFLDVSSIEIFVNDGEHVFTSLYFSKELSERILFQSQGATHINKLLKWELV</sequence>
<dbReference type="CDD" id="cd08996">
    <property type="entry name" value="GH32_FFase"/>
    <property type="match status" value="1"/>
</dbReference>
<comment type="pathway">
    <text evidence="1 9">Glycan biosynthesis; sucrose metabolism.</text>
</comment>
<feature type="domain" description="Glycosyl hydrolase family 32 C-terminal" evidence="11">
    <location>
        <begin position="350"/>
        <end position="495"/>
    </location>
</feature>
<dbReference type="InterPro" id="IPR013189">
    <property type="entry name" value="Glyco_hydro_32_C"/>
</dbReference>
<dbReference type="InterPro" id="IPR001362">
    <property type="entry name" value="Glyco_hydro_32"/>
</dbReference>
<evidence type="ECO:0000256" key="9">
    <source>
        <dbReference type="RuleBase" id="RU365015"/>
    </source>
</evidence>
<reference evidence="12 13" key="1">
    <citation type="submission" date="2019-04" db="EMBL/GenBank/DDBJ databases">
        <title>Bacillus sediminilitoris sp. nov., isolated from a tidal flat sediment on the East China Sea.</title>
        <authorList>
            <person name="Wei Y."/>
            <person name="Mao H."/>
            <person name="Fang J."/>
        </authorList>
    </citation>
    <scope>NUCLEOTIDE SEQUENCE [LARGE SCALE GENOMIC DNA]</scope>
    <source>
        <strain evidence="12 13">DSL-17</strain>
    </source>
</reference>
<accession>A0A4V3WET9</accession>
<comment type="function">
    <text evidence="9">Enables the bacterium to metabolize sucrose as a sole carbon source.</text>
</comment>
<dbReference type="PANTHER" id="PTHR43101">
    <property type="entry name" value="BETA-FRUCTOSIDASE"/>
    <property type="match status" value="1"/>
</dbReference>
<evidence type="ECO:0000259" key="11">
    <source>
        <dbReference type="Pfam" id="PF08244"/>
    </source>
</evidence>
<dbReference type="PANTHER" id="PTHR43101:SF1">
    <property type="entry name" value="BETA-FRUCTOSIDASE"/>
    <property type="match status" value="1"/>
</dbReference>
<dbReference type="InterPro" id="IPR018053">
    <property type="entry name" value="Glyco_hydro_32_AS"/>
</dbReference>
<dbReference type="GO" id="GO:0005737">
    <property type="term" value="C:cytoplasm"/>
    <property type="evidence" value="ECO:0007669"/>
    <property type="project" value="UniProtKB-SubCell"/>
</dbReference>
<dbReference type="GO" id="GO:0004564">
    <property type="term" value="F:beta-fructofuranosidase activity"/>
    <property type="evidence" value="ECO:0007669"/>
    <property type="project" value="UniProtKB-EC"/>
</dbReference>
<evidence type="ECO:0000256" key="8">
    <source>
        <dbReference type="RuleBase" id="RU362110"/>
    </source>
</evidence>
<evidence type="ECO:0000313" key="12">
    <source>
        <dbReference type="EMBL" id="THF77167.1"/>
    </source>
</evidence>
<name>A0A4V3WET9_9BACI</name>
<evidence type="ECO:0000256" key="3">
    <source>
        <dbReference type="ARBA" id="ARBA00012758"/>
    </source>
</evidence>
<dbReference type="InterPro" id="IPR013148">
    <property type="entry name" value="Glyco_hydro_32_N"/>
</dbReference>
<evidence type="ECO:0000256" key="2">
    <source>
        <dbReference type="ARBA" id="ARBA00009902"/>
    </source>
</evidence>
<evidence type="ECO:0000256" key="7">
    <source>
        <dbReference type="ARBA" id="ARBA00033367"/>
    </source>
</evidence>
<dbReference type="SUPFAM" id="SSF75005">
    <property type="entry name" value="Arabinanase/levansucrase/invertase"/>
    <property type="match status" value="1"/>
</dbReference>
<evidence type="ECO:0000313" key="13">
    <source>
        <dbReference type="Proteomes" id="UP000310334"/>
    </source>
</evidence>
<gene>
    <name evidence="12" type="ORF">E6W99_19445</name>
</gene>
<dbReference type="Pfam" id="PF08244">
    <property type="entry name" value="Glyco_hydro_32C"/>
    <property type="match status" value="1"/>
</dbReference>
<feature type="domain" description="Glycosyl hydrolase family 32 N-terminal" evidence="10">
    <location>
        <begin position="20"/>
        <end position="345"/>
    </location>
</feature>
<dbReference type="InterPro" id="IPR051214">
    <property type="entry name" value="GH32_Enzymes"/>
</dbReference>
<keyword evidence="9" id="KW-0119">Carbohydrate metabolism</keyword>
<dbReference type="SUPFAM" id="SSF49899">
    <property type="entry name" value="Concanavalin A-like lectins/glucanases"/>
    <property type="match status" value="1"/>
</dbReference>
<keyword evidence="9" id="KW-0963">Cytoplasm</keyword>
<dbReference type="Pfam" id="PF00251">
    <property type="entry name" value="Glyco_hydro_32N"/>
    <property type="match status" value="1"/>
</dbReference>
<evidence type="ECO:0000259" key="10">
    <source>
        <dbReference type="Pfam" id="PF00251"/>
    </source>
</evidence>
<evidence type="ECO:0000256" key="4">
    <source>
        <dbReference type="ARBA" id="ARBA00019623"/>
    </source>
</evidence>
<dbReference type="OrthoDB" id="9759709at2"/>
<evidence type="ECO:0000256" key="6">
    <source>
        <dbReference type="ARBA" id="ARBA00023295"/>
    </source>
</evidence>
<organism evidence="12 13">
    <name type="scientific">Metabacillus sediminilitoris</name>
    <dbReference type="NCBI Taxonomy" id="2567941"/>
    <lineage>
        <taxon>Bacteria</taxon>
        <taxon>Bacillati</taxon>
        <taxon>Bacillota</taxon>
        <taxon>Bacilli</taxon>
        <taxon>Bacillales</taxon>
        <taxon>Bacillaceae</taxon>
        <taxon>Metabacillus</taxon>
    </lineage>
</organism>
<dbReference type="Proteomes" id="UP000310334">
    <property type="component" value="Unassembled WGS sequence"/>
</dbReference>
<dbReference type="Gene3D" id="2.115.10.20">
    <property type="entry name" value="Glycosyl hydrolase domain, family 43"/>
    <property type="match status" value="1"/>
</dbReference>
<comment type="catalytic activity">
    <reaction evidence="8">
        <text>Hydrolysis of terminal non-reducing beta-D-fructofuranoside residues in beta-D-fructofuranosides.</text>
        <dbReference type="EC" id="3.2.1.26"/>
    </reaction>
</comment>
<keyword evidence="13" id="KW-1185">Reference proteome</keyword>
<dbReference type="EMBL" id="SSNT01000016">
    <property type="protein sequence ID" value="THF77167.1"/>
    <property type="molecule type" value="Genomic_DNA"/>
</dbReference>
<dbReference type="UniPathway" id="UPA00238"/>
<dbReference type="SMART" id="SM00640">
    <property type="entry name" value="Glyco_32"/>
    <property type="match status" value="1"/>
</dbReference>
<protein>
    <recommendedName>
        <fullName evidence="4 8">Sucrose-6-phosphate hydrolase</fullName>
        <ecNumber evidence="3 8">3.2.1.26</ecNumber>
    </recommendedName>
    <alternativeName>
        <fullName evidence="7 9">Invertase</fullName>
    </alternativeName>
</protein>
<dbReference type="NCBIfam" id="TIGR01322">
    <property type="entry name" value="scrB_fam"/>
    <property type="match status" value="1"/>
</dbReference>
<keyword evidence="6 8" id="KW-0326">Glycosidase</keyword>
<keyword evidence="5 8" id="KW-0378">Hydrolase</keyword>
<dbReference type="InterPro" id="IPR013320">
    <property type="entry name" value="ConA-like_dom_sf"/>
</dbReference>
<proteinExistence type="inferred from homology"/>
<comment type="similarity">
    <text evidence="2 8">Belongs to the glycosyl hydrolase 32 family.</text>
</comment>
<dbReference type="Gene3D" id="2.60.120.560">
    <property type="entry name" value="Exo-inulinase, domain 1"/>
    <property type="match status" value="1"/>
</dbReference>
<comment type="subcellular location">
    <subcellularLocation>
        <location evidence="9">Cytoplasm</location>
    </subcellularLocation>
</comment>
<dbReference type="InterPro" id="IPR006232">
    <property type="entry name" value="Suc6P_hydrolase"/>
</dbReference>